<dbReference type="EMBL" id="JBBJBU010000001">
    <property type="protein sequence ID" value="KAK7208456.1"/>
    <property type="molecule type" value="Genomic_DNA"/>
</dbReference>
<gene>
    <name evidence="2" type="ORF">BZA70DRAFT_273773</name>
</gene>
<dbReference type="RefSeq" id="XP_064771489.1">
    <property type="nucleotide sequence ID" value="XM_064911891.1"/>
</dbReference>
<dbReference type="InterPro" id="IPR032675">
    <property type="entry name" value="LRR_dom_sf"/>
</dbReference>
<dbReference type="SUPFAM" id="SSF81383">
    <property type="entry name" value="F-box domain"/>
    <property type="match status" value="1"/>
</dbReference>
<comment type="caution">
    <text evidence="2">The sequence shown here is derived from an EMBL/GenBank/DDBJ whole genome shotgun (WGS) entry which is preliminary data.</text>
</comment>
<dbReference type="SUPFAM" id="SSF52047">
    <property type="entry name" value="RNI-like"/>
    <property type="match status" value="1"/>
</dbReference>
<reference evidence="2 3" key="1">
    <citation type="submission" date="2024-03" db="EMBL/GenBank/DDBJ databases">
        <title>Genome-scale model development and genomic sequencing of the oleaginous clade Lipomyces.</title>
        <authorList>
            <consortium name="Lawrence Berkeley National Laboratory"/>
            <person name="Czajka J.J."/>
            <person name="Han Y."/>
            <person name="Kim J."/>
            <person name="Mondo S.J."/>
            <person name="Hofstad B.A."/>
            <person name="Robles A."/>
            <person name="Haridas S."/>
            <person name="Riley R."/>
            <person name="LaButti K."/>
            <person name="Pangilinan J."/>
            <person name="Andreopoulos W."/>
            <person name="Lipzen A."/>
            <person name="Yan J."/>
            <person name="Wang M."/>
            <person name="Ng V."/>
            <person name="Grigoriev I.V."/>
            <person name="Spatafora J.W."/>
            <person name="Magnuson J.K."/>
            <person name="Baker S.E."/>
            <person name="Pomraning K.R."/>
        </authorList>
    </citation>
    <scope>NUCLEOTIDE SEQUENCE [LARGE SCALE GENOMIC DNA]</scope>
    <source>
        <strain evidence="2 3">Phaff 52-87</strain>
    </source>
</reference>
<name>A0ABR1FF49_9ASCO</name>
<dbReference type="Gene3D" id="1.20.1280.50">
    <property type="match status" value="1"/>
</dbReference>
<dbReference type="Gene3D" id="3.80.10.10">
    <property type="entry name" value="Ribonuclease Inhibitor"/>
    <property type="match status" value="1"/>
</dbReference>
<dbReference type="GeneID" id="90037403"/>
<dbReference type="InterPro" id="IPR036047">
    <property type="entry name" value="F-box-like_dom_sf"/>
</dbReference>
<evidence type="ECO:0000313" key="3">
    <source>
        <dbReference type="Proteomes" id="UP001498771"/>
    </source>
</evidence>
<dbReference type="Pfam" id="PF12937">
    <property type="entry name" value="F-box-like"/>
    <property type="match status" value="1"/>
</dbReference>
<organism evidence="2 3">
    <name type="scientific">Myxozyma melibiosi</name>
    <dbReference type="NCBI Taxonomy" id="54550"/>
    <lineage>
        <taxon>Eukaryota</taxon>
        <taxon>Fungi</taxon>
        <taxon>Dikarya</taxon>
        <taxon>Ascomycota</taxon>
        <taxon>Saccharomycotina</taxon>
        <taxon>Lipomycetes</taxon>
        <taxon>Lipomycetales</taxon>
        <taxon>Lipomycetaceae</taxon>
        <taxon>Myxozyma</taxon>
    </lineage>
</organism>
<proteinExistence type="predicted"/>
<protein>
    <recommendedName>
        <fullName evidence="1">F-box domain-containing protein</fullName>
    </recommendedName>
</protein>
<dbReference type="InterPro" id="IPR001810">
    <property type="entry name" value="F-box_dom"/>
</dbReference>
<dbReference type="PANTHER" id="PTHR38926">
    <property type="entry name" value="F-BOX DOMAIN CONTAINING PROTEIN, EXPRESSED"/>
    <property type="match status" value="1"/>
</dbReference>
<dbReference type="SMART" id="SM00256">
    <property type="entry name" value="FBOX"/>
    <property type="match status" value="1"/>
</dbReference>
<keyword evidence="3" id="KW-1185">Reference proteome</keyword>
<accession>A0ABR1FF49</accession>
<evidence type="ECO:0000313" key="2">
    <source>
        <dbReference type="EMBL" id="KAK7208456.1"/>
    </source>
</evidence>
<evidence type="ECO:0000259" key="1">
    <source>
        <dbReference type="PROSITE" id="PS50181"/>
    </source>
</evidence>
<dbReference type="PANTHER" id="PTHR38926:SF5">
    <property type="entry name" value="F-BOX AND LEUCINE-RICH REPEAT PROTEIN 6"/>
    <property type="match status" value="1"/>
</dbReference>
<dbReference type="Proteomes" id="UP001498771">
    <property type="component" value="Unassembled WGS sequence"/>
</dbReference>
<dbReference type="PROSITE" id="PS50181">
    <property type="entry name" value="FBOX"/>
    <property type="match status" value="1"/>
</dbReference>
<feature type="domain" description="F-box" evidence="1">
    <location>
        <begin position="42"/>
        <end position="88"/>
    </location>
</feature>
<sequence length="388" mass="42433">MQSTGPQRCYWGKMDYLDSEFGGLFISPRGSFRSAAARPVTSSVAADLPYELILSVFQHLDPDALVASSCVCRAWRSVAADDRLWKFIDISRLRPSTVLSSDPLVHALANTARAIDIKNPPYFSSADLPALFKLIKPNSRLREFSFENCAALDADAEASISEFVGSARELQSLSLSGTLIRPTTDMFSKQLSDTVTSLDLSRTGMSKYALGELSTAFPALEKLSLSCCYYLSSTRIRRLLNDLPELTDLDLSSIPVVGPRTVKAWLSRDDRPKRLDVRNCDCFTVHDIEQLRLCAPAGTEIVHSALLLEESEAGYRAYIDLIAGISNPAEMIDDSIVESLLAYPSSSDEGSLSSSPVISSSRLKDETRDRLACLLPAAFSYALNSASS</sequence>